<accession>A0A327ZAK0</accession>
<keyword evidence="3" id="KW-1185">Reference proteome</keyword>
<proteinExistence type="predicted"/>
<dbReference type="RefSeq" id="WP_111650645.1">
    <property type="nucleotide sequence ID" value="NZ_JACHWI010000006.1"/>
</dbReference>
<evidence type="ECO:0000313" key="3">
    <source>
        <dbReference type="Proteomes" id="UP000249341"/>
    </source>
</evidence>
<gene>
    <name evidence="2" type="ORF">B0I29_10996</name>
</gene>
<feature type="compositionally biased region" description="Low complexity" evidence="1">
    <location>
        <begin position="140"/>
        <end position="164"/>
    </location>
</feature>
<protein>
    <submittedName>
        <fullName evidence="2">Uncharacterized protein</fullName>
    </submittedName>
</protein>
<organism evidence="2 3">
    <name type="scientific">Actinoplanes lutulentus</name>
    <dbReference type="NCBI Taxonomy" id="1287878"/>
    <lineage>
        <taxon>Bacteria</taxon>
        <taxon>Bacillati</taxon>
        <taxon>Actinomycetota</taxon>
        <taxon>Actinomycetes</taxon>
        <taxon>Micromonosporales</taxon>
        <taxon>Micromonosporaceae</taxon>
        <taxon>Actinoplanes</taxon>
    </lineage>
</organism>
<dbReference type="Proteomes" id="UP000249341">
    <property type="component" value="Unassembled WGS sequence"/>
</dbReference>
<dbReference type="OrthoDB" id="361945at2"/>
<dbReference type="AlphaFoldDB" id="A0A327ZAK0"/>
<name>A0A327ZAK0_9ACTN</name>
<evidence type="ECO:0000256" key="1">
    <source>
        <dbReference type="SAM" id="MobiDB-lite"/>
    </source>
</evidence>
<reference evidence="2 3" key="1">
    <citation type="submission" date="2018-06" db="EMBL/GenBank/DDBJ databases">
        <title>Genomic Encyclopedia of Type Strains, Phase III (KMG-III): the genomes of soil and plant-associated and newly described type strains.</title>
        <authorList>
            <person name="Whitman W."/>
        </authorList>
    </citation>
    <scope>NUCLEOTIDE SEQUENCE [LARGE SCALE GENOMIC DNA]</scope>
    <source>
        <strain evidence="2 3">CGMCC 4.7090</strain>
    </source>
</reference>
<comment type="caution">
    <text evidence="2">The sequence shown here is derived from an EMBL/GenBank/DDBJ whole genome shotgun (WGS) entry which is preliminary data.</text>
</comment>
<evidence type="ECO:0000313" key="2">
    <source>
        <dbReference type="EMBL" id="RAK35623.1"/>
    </source>
</evidence>
<sequence>MTVSELPSIDVLRSRCQALAVLSCIADQGEPFYHYTVSWGDDEAAFMDHGSGDEWAIVFTGDGAFIRIFDHESPLSPYGNPDHELRPGLLDGLPEVFRRHVDEKAFSDETGQFLATAVLWRLTADDRWHTGTELREPAEQAESAEPAEQAESAEPAEQAESAEPAVEDGSDMLDILLDDIIDEYVEFAEDYYETDIDQAAVEHVINGRPLTEAVVQALNPETTLTTLRADLTETGYPLV</sequence>
<feature type="region of interest" description="Disordered" evidence="1">
    <location>
        <begin position="134"/>
        <end position="169"/>
    </location>
</feature>
<dbReference type="EMBL" id="QLMJ01000009">
    <property type="protein sequence ID" value="RAK35623.1"/>
    <property type="molecule type" value="Genomic_DNA"/>
</dbReference>